<feature type="domain" description="C2HC zinc finger plants" evidence="1">
    <location>
        <begin position="198"/>
        <end position="237"/>
    </location>
</feature>
<evidence type="ECO:0000313" key="3">
    <source>
        <dbReference type="Proteomes" id="UP000232323"/>
    </source>
</evidence>
<evidence type="ECO:0000313" key="2">
    <source>
        <dbReference type="EMBL" id="GAX75174.1"/>
    </source>
</evidence>
<organism evidence="2 3">
    <name type="scientific">Chlamydomonas eustigma</name>
    <dbReference type="NCBI Taxonomy" id="1157962"/>
    <lineage>
        <taxon>Eukaryota</taxon>
        <taxon>Viridiplantae</taxon>
        <taxon>Chlorophyta</taxon>
        <taxon>core chlorophytes</taxon>
        <taxon>Chlorophyceae</taxon>
        <taxon>CS clade</taxon>
        <taxon>Chlamydomonadales</taxon>
        <taxon>Chlamydomonadaceae</taxon>
        <taxon>Chlamydomonas</taxon>
    </lineage>
</organism>
<dbReference type="Proteomes" id="UP000232323">
    <property type="component" value="Unassembled WGS sequence"/>
</dbReference>
<gene>
    <name evidence="2" type="ORF">CEUSTIGMA_g2618.t1</name>
</gene>
<proteinExistence type="predicted"/>
<dbReference type="AlphaFoldDB" id="A0A250WWG7"/>
<sequence length="243" mass="26653">MEIQLDQLKAALASARSHLSVNDPQGALSSVTEAVRLLGVPEELFPALKEARRHSALLQQGQAPFQISVEDLVSTLSQVSICAQQSVSDSFRNKAQRSQAAYPSELVMEASGMDFDTHPIMGVDDIPSTSTPVPVDPWVLAALHHRQLHLNSVVQLHDDHRMELDNVHCSQSRNTSQGSIPIASRLEPDIAKKAFHVTCRDDLTACALRDGSSYVCPQCQGVVQTSRRSQHMQFWCQPQQGPG</sequence>
<dbReference type="InterPro" id="IPR056971">
    <property type="entry name" value="Znf-C2HC_3"/>
</dbReference>
<dbReference type="Pfam" id="PF25017">
    <property type="entry name" value="zf-C2HC_3"/>
    <property type="match status" value="1"/>
</dbReference>
<accession>A0A250WWG7</accession>
<dbReference type="EMBL" id="BEGY01000011">
    <property type="protein sequence ID" value="GAX75174.1"/>
    <property type="molecule type" value="Genomic_DNA"/>
</dbReference>
<dbReference type="PANTHER" id="PTHR35513">
    <property type="entry name" value="OS02G0158600 PROTEIN"/>
    <property type="match status" value="1"/>
</dbReference>
<comment type="caution">
    <text evidence="2">The sequence shown here is derived from an EMBL/GenBank/DDBJ whole genome shotgun (WGS) entry which is preliminary data.</text>
</comment>
<keyword evidence="3" id="KW-1185">Reference proteome</keyword>
<dbReference type="PANTHER" id="PTHR35513:SF1">
    <property type="entry name" value="OS02G0158600 PROTEIN"/>
    <property type="match status" value="1"/>
</dbReference>
<reference evidence="2 3" key="1">
    <citation type="submission" date="2017-08" db="EMBL/GenBank/DDBJ databases">
        <title>Acidophilic green algal genome provides insights into adaptation to an acidic environment.</title>
        <authorList>
            <person name="Hirooka S."/>
            <person name="Hirose Y."/>
            <person name="Kanesaki Y."/>
            <person name="Higuchi S."/>
            <person name="Fujiwara T."/>
            <person name="Onuma R."/>
            <person name="Era A."/>
            <person name="Ohbayashi R."/>
            <person name="Uzuka A."/>
            <person name="Nozaki H."/>
            <person name="Yoshikawa H."/>
            <person name="Miyagishima S.Y."/>
        </authorList>
    </citation>
    <scope>NUCLEOTIDE SEQUENCE [LARGE SCALE GENOMIC DNA]</scope>
    <source>
        <strain evidence="2 3">NIES-2499</strain>
    </source>
</reference>
<name>A0A250WWG7_9CHLO</name>
<protein>
    <recommendedName>
        <fullName evidence="1">C2HC zinc finger plants domain-containing protein</fullName>
    </recommendedName>
</protein>
<dbReference type="OrthoDB" id="436688at2759"/>
<evidence type="ECO:0000259" key="1">
    <source>
        <dbReference type="Pfam" id="PF25017"/>
    </source>
</evidence>